<dbReference type="EMBL" id="SDMP01000020">
    <property type="protein sequence ID" value="RYQ85445.1"/>
    <property type="molecule type" value="Genomic_DNA"/>
</dbReference>
<dbReference type="Pfam" id="PF17815">
    <property type="entry name" value="PDZ_3"/>
    <property type="match status" value="1"/>
</dbReference>
<feature type="domain" description="Protease Do-like PDZ" evidence="1">
    <location>
        <begin position="3"/>
        <end position="59"/>
    </location>
</feature>
<dbReference type="Proteomes" id="UP000289738">
    <property type="component" value="Chromosome B10"/>
</dbReference>
<accession>A0A444X6X6</accession>
<name>A0A444X6X6_ARAHY</name>
<dbReference type="PANTHER" id="PTHR34560">
    <property type="entry name" value="POLYKETIDE CYCLASE/DEHYDRASE/LIPID TRANSPORT SUPERFAMILY PROTEIN"/>
    <property type="match status" value="1"/>
</dbReference>
<comment type="caution">
    <text evidence="2">The sequence shown here is derived from an EMBL/GenBank/DDBJ whole genome shotgun (WGS) entry which is preliminary data.</text>
</comment>
<keyword evidence="3" id="KW-1185">Reference proteome</keyword>
<evidence type="ECO:0000313" key="2">
    <source>
        <dbReference type="EMBL" id="RYQ85445.1"/>
    </source>
</evidence>
<evidence type="ECO:0000259" key="1">
    <source>
        <dbReference type="Pfam" id="PF17815"/>
    </source>
</evidence>
<evidence type="ECO:0000313" key="3">
    <source>
        <dbReference type="Proteomes" id="UP000289738"/>
    </source>
</evidence>
<dbReference type="PANTHER" id="PTHR34560:SF1">
    <property type="entry name" value="START DOMAIN-CONTAINING PROTEIN"/>
    <property type="match status" value="1"/>
</dbReference>
<dbReference type="Gene3D" id="3.20.190.20">
    <property type="match status" value="1"/>
</dbReference>
<organism evidence="2 3">
    <name type="scientific">Arachis hypogaea</name>
    <name type="common">Peanut</name>
    <dbReference type="NCBI Taxonomy" id="3818"/>
    <lineage>
        <taxon>Eukaryota</taxon>
        <taxon>Viridiplantae</taxon>
        <taxon>Streptophyta</taxon>
        <taxon>Embryophyta</taxon>
        <taxon>Tracheophyta</taxon>
        <taxon>Spermatophyta</taxon>
        <taxon>Magnoliopsida</taxon>
        <taxon>eudicotyledons</taxon>
        <taxon>Gunneridae</taxon>
        <taxon>Pentapetalae</taxon>
        <taxon>rosids</taxon>
        <taxon>fabids</taxon>
        <taxon>Fabales</taxon>
        <taxon>Fabaceae</taxon>
        <taxon>Papilionoideae</taxon>
        <taxon>50 kb inversion clade</taxon>
        <taxon>dalbergioids sensu lato</taxon>
        <taxon>Dalbergieae</taxon>
        <taxon>Pterocarpus clade</taxon>
        <taxon>Arachis</taxon>
    </lineage>
</organism>
<protein>
    <recommendedName>
        <fullName evidence="1">Protease Do-like PDZ domain-containing protein</fullName>
    </recommendedName>
</protein>
<dbReference type="InterPro" id="IPR041517">
    <property type="entry name" value="DEGP_PDZ"/>
</dbReference>
<sequence>MAQSVDEQLLVVSQVLVSDINIGYEEIVNTQVLAFNGKPVKNLKSLATMVENCDDEFLKWPHIIVPTFKITAVECLQKIQIGKQISLVRMKLSWPLSTREAIVHYYLFEYYQDNLVVVLLNSVSDSKSITGFNSDVTFCLGKSEDVWTDEVVESATKACGDRVLRGLHEWEQHKKGHGHRKCISNLKSKAQSLGTLDKIFETRGVHGSDPIRISAVFIRIRSENCGYGSDPQGFRIGSDRIHTLIGSDCGFCVGIRVSDPHIRSAYPRIRKNKEINKDYKAGMAQRMERKHAKVEGIQEVGETAKLSSLTSSHSNDYNFSYRGPNDAVPVALES</sequence>
<dbReference type="InterPro" id="IPR046449">
    <property type="entry name" value="DEGP_PDZ_sf"/>
</dbReference>
<dbReference type="STRING" id="3818.A0A444X6X6"/>
<gene>
    <name evidence="2" type="ORF">Ahy_B10g105010</name>
</gene>
<proteinExistence type="predicted"/>
<dbReference type="AlphaFoldDB" id="A0A444X6X6"/>
<reference evidence="2 3" key="1">
    <citation type="submission" date="2019-01" db="EMBL/GenBank/DDBJ databases">
        <title>Sequencing of cultivated peanut Arachis hypogaea provides insights into genome evolution and oil improvement.</title>
        <authorList>
            <person name="Chen X."/>
        </authorList>
    </citation>
    <scope>NUCLEOTIDE SEQUENCE [LARGE SCALE GENOMIC DNA]</scope>
    <source>
        <strain evidence="3">cv. Fuhuasheng</strain>
        <tissue evidence="2">Leaves</tissue>
    </source>
</reference>